<dbReference type="OrthoDB" id="2660712at2759"/>
<dbReference type="HOGENOM" id="CLU_057751_1_0_1"/>
<keyword evidence="1" id="KW-0472">Membrane</keyword>
<dbReference type="AlphaFoldDB" id="A0A0D0BGU2"/>
<evidence type="ECO:0000256" key="1">
    <source>
        <dbReference type="SAM" id="Phobius"/>
    </source>
</evidence>
<evidence type="ECO:0000313" key="2">
    <source>
        <dbReference type="EMBL" id="KIK45337.1"/>
    </source>
</evidence>
<dbReference type="Proteomes" id="UP000054485">
    <property type="component" value="Unassembled WGS sequence"/>
</dbReference>
<feature type="transmembrane region" description="Helical" evidence="1">
    <location>
        <begin position="112"/>
        <end position="136"/>
    </location>
</feature>
<protein>
    <submittedName>
        <fullName evidence="2">Uncharacterized protein</fullName>
    </submittedName>
</protein>
<keyword evidence="3" id="KW-1185">Reference proteome</keyword>
<dbReference type="EMBL" id="KN835174">
    <property type="protein sequence ID" value="KIK45337.1"/>
    <property type="molecule type" value="Genomic_DNA"/>
</dbReference>
<feature type="transmembrane region" description="Helical" evidence="1">
    <location>
        <begin position="76"/>
        <end position="100"/>
    </location>
</feature>
<gene>
    <name evidence="2" type="ORF">CY34DRAFT_801690</name>
</gene>
<organism evidence="2 3">
    <name type="scientific">Suillus luteus UH-Slu-Lm8-n1</name>
    <dbReference type="NCBI Taxonomy" id="930992"/>
    <lineage>
        <taxon>Eukaryota</taxon>
        <taxon>Fungi</taxon>
        <taxon>Dikarya</taxon>
        <taxon>Basidiomycota</taxon>
        <taxon>Agaricomycotina</taxon>
        <taxon>Agaricomycetes</taxon>
        <taxon>Agaricomycetidae</taxon>
        <taxon>Boletales</taxon>
        <taxon>Suillineae</taxon>
        <taxon>Suillaceae</taxon>
        <taxon>Suillus</taxon>
    </lineage>
</organism>
<dbReference type="InParanoid" id="A0A0D0BGU2"/>
<reference evidence="3" key="2">
    <citation type="submission" date="2015-01" db="EMBL/GenBank/DDBJ databases">
        <title>Evolutionary Origins and Diversification of the Mycorrhizal Mutualists.</title>
        <authorList>
            <consortium name="DOE Joint Genome Institute"/>
            <consortium name="Mycorrhizal Genomics Consortium"/>
            <person name="Kohler A."/>
            <person name="Kuo A."/>
            <person name="Nagy L.G."/>
            <person name="Floudas D."/>
            <person name="Copeland A."/>
            <person name="Barry K.W."/>
            <person name="Cichocki N."/>
            <person name="Veneault-Fourrey C."/>
            <person name="LaButti K."/>
            <person name="Lindquist E.A."/>
            <person name="Lipzen A."/>
            <person name="Lundell T."/>
            <person name="Morin E."/>
            <person name="Murat C."/>
            <person name="Riley R."/>
            <person name="Ohm R."/>
            <person name="Sun H."/>
            <person name="Tunlid A."/>
            <person name="Henrissat B."/>
            <person name="Grigoriev I.V."/>
            <person name="Hibbett D.S."/>
            <person name="Martin F."/>
        </authorList>
    </citation>
    <scope>NUCLEOTIDE SEQUENCE [LARGE SCALE GENOMIC DNA]</scope>
    <source>
        <strain evidence="3">UH-Slu-Lm8-n1</strain>
    </source>
</reference>
<reference evidence="2 3" key="1">
    <citation type="submission" date="2014-04" db="EMBL/GenBank/DDBJ databases">
        <authorList>
            <consortium name="DOE Joint Genome Institute"/>
            <person name="Kuo A."/>
            <person name="Ruytinx J."/>
            <person name="Rineau F."/>
            <person name="Colpaert J."/>
            <person name="Kohler A."/>
            <person name="Nagy L.G."/>
            <person name="Floudas D."/>
            <person name="Copeland A."/>
            <person name="Barry K.W."/>
            <person name="Cichocki N."/>
            <person name="Veneault-Fourrey C."/>
            <person name="LaButti K."/>
            <person name="Lindquist E.A."/>
            <person name="Lipzen A."/>
            <person name="Lundell T."/>
            <person name="Morin E."/>
            <person name="Murat C."/>
            <person name="Sun H."/>
            <person name="Tunlid A."/>
            <person name="Henrissat B."/>
            <person name="Grigoriev I.V."/>
            <person name="Hibbett D.S."/>
            <person name="Martin F."/>
            <person name="Nordberg H.P."/>
            <person name="Cantor M.N."/>
            <person name="Hua S.X."/>
        </authorList>
    </citation>
    <scope>NUCLEOTIDE SEQUENCE [LARGE SCALE GENOMIC DNA]</scope>
    <source>
        <strain evidence="2 3">UH-Slu-Lm8-n1</strain>
    </source>
</reference>
<feature type="transmembrane region" description="Helical" evidence="1">
    <location>
        <begin position="32"/>
        <end position="55"/>
    </location>
</feature>
<accession>A0A0D0BGU2</accession>
<keyword evidence="1" id="KW-0812">Transmembrane</keyword>
<keyword evidence="1" id="KW-1133">Transmembrane helix</keyword>
<proteinExistence type="predicted"/>
<evidence type="ECO:0000313" key="3">
    <source>
        <dbReference type="Proteomes" id="UP000054485"/>
    </source>
</evidence>
<name>A0A0D0BGU2_9AGAM</name>
<sequence>MLRHTTVEEVILSGTYSCAIEFGGDGVFLGAMYSYSMLFTMWEILALCLAGWITIKHFRELRRYPAGGMIWDCFTVLINSHLVYFASFLAVSCFSLSYLFPMLQTVSYSMGAQIYLGVLQIFVLGQFFVLGPHLILSVREYHAKLVANCDSVTDMTSIVFQERVHVTTSSTV</sequence>